<feature type="compositionally biased region" description="Basic and acidic residues" evidence="1">
    <location>
        <begin position="296"/>
        <end position="308"/>
    </location>
</feature>
<dbReference type="KEGG" id="phu:Phum_PHUM325780"/>
<feature type="compositionally biased region" description="Polar residues" evidence="1">
    <location>
        <begin position="330"/>
        <end position="340"/>
    </location>
</feature>
<keyword evidence="4" id="KW-1185">Reference proteome</keyword>
<evidence type="ECO:0000313" key="2">
    <source>
        <dbReference type="EMBL" id="EEB14780.1"/>
    </source>
</evidence>
<accession>E0VN60</accession>
<feature type="compositionally biased region" description="Polar residues" evidence="1">
    <location>
        <begin position="159"/>
        <end position="171"/>
    </location>
</feature>
<reference evidence="2" key="2">
    <citation type="submission" date="2007-04" db="EMBL/GenBank/DDBJ databases">
        <title>The genome of the human body louse.</title>
        <authorList>
            <consortium name="The Human Body Louse Genome Consortium"/>
            <person name="Kirkness E."/>
            <person name="Walenz B."/>
            <person name="Hass B."/>
            <person name="Bruggner R."/>
            <person name="Strausberg R."/>
        </authorList>
    </citation>
    <scope>NUCLEOTIDE SEQUENCE</scope>
    <source>
        <strain evidence="2">USDA</strain>
    </source>
</reference>
<dbReference type="OrthoDB" id="8195258at2759"/>
<dbReference type="OMA" id="TQTRGYP"/>
<dbReference type="EMBL" id="AAZO01003783">
    <property type="status" value="NOT_ANNOTATED_CDS"/>
    <property type="molecule type" value="Genomic_DNA"/>
</dbReference>
<dbReference type="CTD" id="8236156"/>
<feature type="region of interest" description="Disordered" evidence="1">
    <location>
        <begin position="294"/>
        <end position="351"/>
    </location>
</feature>
<protein>
    <submittedName>
        <fullName evidence="2 3">Uncharacterized protein</fullName>
    </submittedName>
</protein>
<proteinExistence type="predicted"/>
<name>E0VN60_PEDHC</name>
<feature type="region of interest" description="Disordered" evidence="1">
    <location>
        <begin position="490"/>
        <end position="511"/>
    </location>
</feature>
<organism>
    <name type="scientific">Pediculus humanus subsp. corporis</name>
    <name type="common">Body louse</name>
    <dbReference type="NCBI Taxonomy" id="121224"/>
    <lineage>
        <taxon>Eukaryota</taxon>
        <taxon>Metazoa</taxon>
        <taxon>Ecdysozoa</taxon>
        <taxon>Arthropoda</taxon>
        <taxon>Hexapoda</taxon>
        <taxon>Insecta</taxon>
        <taxon>Pterygota</taxon>
        <taxon>Neoptera</taxon>
        <taxon>Paraneoptera</taxon>
        <taxon>Psocodea</taxon>
        <taxon>Troctomorpha</taxon>
        <taxon>Phthiraptera</taxon>
        <taxon>Anoplura</taxon>
        <taxon>Pediculidae</taxon>
        <taxon>Pediculus</taxon>
    </lineage>
</organism>
<feature type="compositionally biased region" description="Low complexity" evidence="1">
    <location>
        <begin position="108"/>
        <end position="122"/>
    </location>
</feature>
<feature type="region of interest" description="Disordered" evidence="1">
    <location>
        <begin position="19"/>
        <end position="63"/>
    </location>
</feature>
<dbReference type="InParanoid" id="E0VN60"/>
<dbReference type="EnsemblMetazoa" id="PHUM325780-RA">
    <property type="protein sequence ID" value="PHUM325780-PA"/>
    <property type="gene ID" value="PHUM325780"/>
</dbReference>
<sequence length="767" mass="85372">MIYYNYYYYLYFDRCPDESRMSSSEEEYGRTERPLPKPSLSAHSHAKNKYSETSGRGVSESSGVSNRYLDFTAEGRLGFQENASASLRYNETGNGSQAVFSHGCENGRYSASNSRSSSPRYSDQTNTRYSEPPETIIRYPTDNRGESGRGSRYGEPSGNSYIENPGKSNRYSEGRMPNGEGDIYPTETGGKYSSSSNERFIISPSSEPNMEKYGKNDHYLHGEKAEISVSERNGRSVGGNSNRSTDRYYTDRIPDRSERNHERLEKQHNDRVPEKYLPSSDRYITHIAQESSCTKGSDRYFTSERNSDRYGGTSERNSERYNDEYLQSADRISSSDQFVGNSDAYRSNERGEGYRSDRFLCSSNLEDVQRFDRYCTLPSHSDKYNRKTATERFEKSRYLPPPAPAPSERYHPPERYIPPPAPSNDRFNESIRERFMETPSKDRYSDRYIPPPAPERFIPTSFDASTPHRSTPQSAYYHSHYQRTLPHRSLGSYHHHHHHHSILPSPSRTQLRCCPSPNPYVQPEDLNAGNSNSSHSANVLTANITGPSMPVLAASLTNGQSLKSFSASVNVNIVAAQGTNTSSREREREYMPPSPSPLLTNRGRPPPSGNASRMPSSSHVENAISNIGRHASTPTPPPPSLPRCSSMSNCELNGDNTMCKVDHSHHHYTPARRSCSGALEPGTSLTLCCSSSKRSGGNTSALNLSNAISTNQSTSGLNHSLGTFADNIPKVPSIGALSTSTGGENGRQGVSVSCVVTTNSHTHSTIW</sequence>
<gene>
    <name evidence="3" type="primary">8236156</name>
    <name evidence="2" type="ORF">Phum_PHUM325780</name>
</gene>
<feature type="region of interest" description="Disordered" evidence="1">
    <location>
        <begin position="390"/>
        <end position="427"/>
    </location>
</feature>
<dbReference type="RefSeq" id="XP_002427518.1">
    <property type="nucleotide sequence ID" value="XM_002427473.1"/>
</dbReference>
<evidence type="ECO:0000313" key="4">
    <source>
        <dbReference type="Proteomes" id="UP000009046"/>
    </source>
</evidence>
<dbReference type="GeneID" id="8236156"/>
<feature type="compositionally biased region" description="Polar residues" evidence="1">
    <location>
        <begin position="609"/>
        <end position="618"/>
    </location>
</feature>
<reference evidence="2" key="1">
    <citation type="submission" date="2007-04" db="EMBL/GenBank/DDBJ databases">
        <title>Annotation of Pediculus humanus corporis strain USDA.</title>
        <authorList>
            <person name="Kirkness E."/>
            <person name="Hannick L."/>
            <person name="Hass B."/>
            <person name="Bruggner R."/>
            <person name="Lawson D."/>
            <person name="Bidwell S."/>
            <person name="Joardar V."/>
            <person name="Caler E."/>
            <person name="Walenz B."/>
            <person name="Inman J."/>
            <person name="Schobel S."/>
            <person name="Galinsky K."/>
            <person name="Amedeo P."/>
            <person name="Strausberg R."/>
        </authorList>
    </citation>
    <scope>NUCLEOTIDE SEQUENCE</scope>
    <source>
        <strain evidence="2">USDA</strain>
    </source>
</reference>
<dbReference type="VEuPathDB" id="VectorBase:PHUM325780"/>
<feature type="compositionally biased region" description="Basic and acidic residues" evidence="1">
    <location>
        <begin position="244"/>
        <end position="274"/>
    </location>
</feature>
<dbReference type="HOGENOM" id="CLU_364224_0_0_1"/>
<feature type="region of interest" description="Disordered" evidence="1">
    <location>
        <begin position="108"/>
        <end position="182"/>
    </location>
</feature>
<evidence type="ECO:0000256" key="1">
    <source>
        <dbReference type="SAM" id="MobiDB-lite"/>
    </source>
</evidence>
<feature type="region of interest" description="Disordered" evidence="1">
    <location>
        <begin position="578"/>
        <end position="618"/>
    </location>
</feature>
<feature type="compositionally biased region" description="Low complexity" evidence="1">
    <location>
        <begin position="51"/>
        <end position="63"/>
    </location>
</feature>
<evidence type="ECO:0000313" key="3">
    <source>
        <dbReference type="EnsemblMetazoa" id="PHUM325780-PA"/>
    </source>
</evidence>
<reference evidence="3" key="3">
    <citation type="submission" date="2021-02" db="UniProtKB">
        <authorList>
            <consortium name="EnsemblMetazoa"/>
        </authorList>
    </citation>
    <scope>IDENTIFICATION</scope>
    <source>
        <strain evidence="3">USDA</strain>
    </source>
</reference>
<dbReference type="EMBL" id="DS235332">
    <property type="protein sequence ID" value="EEB14780.1"/>
    <property type="molecule type" value="Genomic_DNA"/>
</dbReference>
<dbReference type="AlphaFoldDB" id="E0VN60"/>
<dbReference type="Proteomes" id="UP000009046">
    <property type="component" value="Unassembled WGS sequence"/>
</dbReference>
<feature type="region of interest" description="Disordered" evidence="1">
    <location>
        <begin position="225"/>
        <end position="281"/>
    </location>
</feature>